<evidence type="ECO:0000313" key="9">
    <source>
        <dbReference type="Proteomes" id="UP000266841"/>
    </source>
</evidence>
<comment type="subcellular location">
    <subcellularLocation>
        <location evidence="1">Nucleus</location>
    </subcellularLocation>
</comment>
<keyword evidence="9" id="KW-1185">Reference proteome</keyword>
<dbReference type="PANTHER" id="PTHR12264">
    <property type="entry name" value="TRANSCRIPTION INITIATION FACTOR TFIID SUBUNIT 12"/>
    <property type="match status" value="1"/>
</dbReference>
<keyword evidence="5" id="KW-0539">Nucleus</keyword>
<dbReference type="OrthoDB" id="2193432at2759"/>
<accession>K0S1J5</accession>
<dbReference type="AlphaFoldDB" id="K0S1J5"/>
<feature type="compositionally biased region" description="Basic and acidic residues" evidence="6">
    <location>
        <begin position="284"/>
        <end position="295"/>
    </location>
</feature>
<dbReference type="GO" id="GO:0005669">
    <property type="term" value="C:transcription factor TFIID complex"/>
    <property type="evidence" value="ECO:0007669"/>
    <property type="project" value="InterPro"/>
</dbReference>
<dbReference type="GO" id="GO:0017025">
    <property type="term" value="F:TBP-class protein binding"/>
    <property type="evidence" value="ECO:0007669"/>
    <property type="project" value="TreeGrafter"/>
</dbReference>
<dbReference type="GO" id="GO:0003677">
    <property type="term" value="F:DNA binding"/>
    <property type="evidence" value="ECO:0007669"/>
    <property type="project" value="TreeGrafter"/>
</dbReference>
<dbReference type="GO" id="GO:0051123">
    <property type="term" value="P:RNA polymerase II preinitiation complex assembly"/>
    <property type="evidence" value="ECO:0007669"/>
    <property type="project" value="TreeGrafter"/>
</dbReference>
<feature type="compositionally biased region" description="Pro residues" evidence="6">
    <location>
        <begin position="109"/>
        <end position="118"/>
    </location>
</feature>
<evidence type="ECO:0000256" key="2">
    <source>
        <dbReference type="ARBA" id="ARBA00007530"/>
    </source>
</evidence>
<feature type="compositionally biased region" description="Low complexity" evidence="6">
    <location>
        <begin position="119"/>
        <end position="128"/>
    </location>
</feature>
<dbReference type="InterPro" id="IPR009072">
    <property type="entry name" value="Histone-fold"/>
</dbReference>
<sequence length="295" mass="30960">MPPKGKDFSRLKPQPTPPQEQQPQTDASSASNGPNDAASVASATAASTAAPTSTSATTSVPASSTTTQPVARKVGKGKDFGRMQSSTTAPSTSQMPIPTPPSMSSSQPHPQPPAPSQPQPSQMQSSSTLIHHSPSDKPTATTQGGTVSQQLTAQQLAKQKQLRKYQQTLADKAKTSSSTQTNASMKLQALCHQIDPSFTLDPEVESRLVDLADSFVVKVTRDASKLSRHRGSKTLDANDIALALKKGYNMSVPGGPTMDHARGHGEGAMMSSNSVMGGWATRLESSKKKARTGDE</sequence>
<dbReference type="OMA" id="PTWSEAR"/>
<dbReference type="Gene3D" id="1.10.20.10">
    <property type="entry name" value="Histone, subunit A"/>
    <property type="match status" value="1"/>
</dbReference>
<feature type="region of interest" description="Disordered" evidence="6">
    <location>
        <begin position="1"/>
        <end position="155"/>
    </location>
</feature>
<evidence type="ECO:0000259" key="7">
    <source>
        <dbReference type="Pfam" id="PF03847"/>
    </source>
</evidence>
<proteinExistence type="inferred from homology"/>
<dbReference type="InterPro" id="IPR003228">
    <property type="entry name" value="TFIID_TAF12_dom"/>
</dbReference>
<dbReference type="EMBL" id="AGNL01024625">
    <property type="protein sequence ID" value="EJK58644.1"/>
    <property type="molecule type" value="Genomic_DNA"/>
</dbReference>
<dbReference type="InterPro" id="IPR037794">
    <property type="entry name" value="TAF12"/>
</dbReference>
<dbReference type="SUPFAM" id="SSF47113">
    <property type="entry name" value="Histone-fold"/>
    <property type="match status" value="1"/>
</dbReference>
<evidence type="ECO:0000256" key="4">
    <source>
        <dbReference type="ARBA" id="ARBA00023163"/>
    </source>
</evidence>
<feature type="compositionally biased region" description="Polar residues" evidence="6">
    <location>
        <begin position="136"/>
        <end position="148"/>
    </location>
</feature>
<comment type="similarity">
    <text evidence="2">Belongs to the TAF12 family.</text>
</comment>
<dbReference type="Proteomes" id="UP000266841">
    <property type="component" value="Unassembled WGS sequence"/>
</dbReference>
<evidence type="ECO:0000313" key="8">
    <source>
        <dbReference type="EMBL" id="EJK58644.1"/>
    </source>
</evidence>
<evidence type="ECO:0000256" key="3">
    <source>
        <dbReference type="ARBA" id="ARBA00023015"/>
    </source>
</evidence>
<feature type="domain" description="Transcription initiation factor TFIID subunit 12" evidence="7">
    <location>
        <begin position="186"/>
        <end position="250"/>
    </location>
</feature>
<dbReference type="PANTHER" id="PTHR12264:SF21">
    <property type="entry name" value="TRANSCRIPTION INITIATION FACTOR TFIID SUBUNIT 12"/>
    <property type="match status" value="1"/>
</dbReference>
<evidence type="ECO:0000256" key="1">
    <source>
        <dbReference type="ARBA" id="ARBA00004123"/>
    </source>
</evidence>
<evidence type="ECO:0000256" key="6">
    <source>
        <dbReference type="SAM" id="MobiDB-lite"/>
    </source>
</evidence>
<reference evidence="8 9" key="1">
    <citation type="journal article" date="2012" name="Genome Biol.">
        <title>Genome and low-iron response of an oceanic diatom adapted to chronic iron limitation.</title>
        <authorList>
            <person name="Lommer M."/>
            <person name="Specht M."/>
            <person name="Roy A.S."/>
            <person name="Kraemer L."/>
            <person name="Andreson R."/>
            <person name="Gutowska M.A."/>
            <person name="Wolf J."/>
            <person name="Bergner S.V."/>
            <person name="Schilhabel M.B."/>
            <person name="Klostermeier U.C."/>
            <person name="Beiko R.G."/>
            <person name="Rosenstiel P."/>
            <person name="Hippler M."/>
            <person name="Laroche J."/>
        </authorList>
    </citation>
    <scope>NUCLEOTIDE SEQUENCE [LARGE SCALE GENOMIC DNA]</scope>
    <source>
        <strain evidence="8 9">CCMP1005</strain>
    </source>
</reference>
<feature type="compositionally biased region" description="Low complexity" evidence="6">
    <location>
        <begin position="37"/>
        <end position="67"/>
    </location>
</feature>
<dbReference type="GO" id="GO:0000124">
    <property type="term" value="C:SAGA complex"/>
    <property type="evidence" value="ECO:0007669"/>
    <property type="project" value="InterPro"/>
</dbReference>
<dbReference type="GO" id="GO:0046982">
    <property type="term" value="F:protein heterodimerization activity"/>
    <property type="evidence" value="ECO:0007669"/>
    <property type="project" value="InterPro"/>
</dbReference>
<feature type="compositionally biased region" description="Basic and acidic residues" evidence="6">
    <location>
        <begin position="1"/>
        <end position="10"/>
    </location>
</feature>
<protein>
    <recommendedName>
        <fullName evidence="7">Transcription initiation factor TFIID subunit 12 domain-containing protein</fullName>
    </recommendedName>
</protein>
<feature type="region of interest" description="Disordered" evidence="6">
    <location>
        <begin position="263"/>
        <end position="295"/>
    </location>
</feature>
<dbReference type="eggNOG" id="KOG1142">
    <property type="taxonomic scope" value="Eukaryota"/>
</dbReference>
<organism evidence="8 9">
    <name type="scientific">Thalassiosira oceanica</name>
    <name type="common">Marine diatom</name>
    <dbReference type="NCBI Taxonomy" id="159749"/>
    <lineage>
        <taxon>Eukaryota</taxon>
        <taxon>Sar</taxon>
        <taxon>Stramenopiles</taxon>
        <taxon>Ochrophyta</taxon>
        <taxon>Bacillariophyta</taxon>
        <taxon>Coscinodiscophyceae</taxon>
        <taxon>Thalassiosirophycidae</taxon>
        <taxon>Thalassiosirales</taxon>
        <taxon>Thalassiosiraceae</taxon>
        <taxon>Thalassiosira</taxon>
    </lineage>
</organism>
<dbReference type="CDD" id="cd07981">
    <property type="entry name" value="HFD_TAF12"/>
    <property type="match status" value="1"/>
</dbReference>
<evidence type="ECO:0000256" key="5">
    <source>
        <dbReference type="ARBA" id="ARBA00023242"/>
    </source>
</evidence>
<feature type="compositionally biased region" description="Low complexity" evidence="6">
    <location>
        <begin position="90"/>
        <end position="108"/>
    </location>
</feature>
<keyword evidence="3" id="KW-0805">Transcription regulation</keyword>
<gene>
    <name evidence="8" type="ORF">THAOC_21217</name>
</gene>
<keyword evidence="4" id="KW-0804">Transcription</keyword>
<name>K0S1J5_THAOC</name>
<comment type="caution">
    <text evidence="8">The sequence shown here is derived from an EMBL/GenBank/DDBJ whole genome shotgun (WGS) entry which is preliminary data.</text>
</comment>
<dbReference type="Pfam" id="PF03847">
    <property type="entry name" value="TFIID_20kDa"/>
    <property type="match status" value="1"/>
</dbReference>